<dbReference type="EMBL" id="BIFR01000002">
    <property type="protein sequence ID" value="GCE15632.1"/>
    <property type="molecule type" value="Genomic_DNA"/>
</dbReference>
<dbReference type="OrthoDB" id="9805366at2"/>
<sequence length="159" mass="16545">MQIAILTGGSRGDVQPYVALGKGLQDAGHMVRILSSDDFQDVVTDTGLDFVSTGGNAQAVAQEIQSLVAQGKTLEVFAQMKRAAEKQAVQATERGLAACQGSDLILGELSGLSSGRALAEKLGIPLLLAYLVPFTATSAFPSPLTPIPHSFFIDDGGEI</sequence>
<dbReference type="GO" id="GO:0005975">
    <property type="term" value="P:carbohydrate metabolic process"/>
    <property type="evidence" value="ECO:0007669"/>
    <property type="project" value="InterPro"/>
</dbReference>
<evidence type="ECO:0000313" key="2">
    <source>
        <dbReference type="EMBL" id="GCE15632.1"/>
    </source>
</evidence>
<keyword evidence="3" id="KW-1185">Reference proteome</keyword>
<dbReference type="InterPro" id="IPR050426">
    <property type="entry name" value="Glycosyltransferase_28"/>
</dbReference>
<dbReference type="PANTHER" id="PTHR48050:SF13">
    <property type="entry name" value="STEROL 3-BETA-GLUCOSYLTRANSFERASE UGT80A2"/>
    <property type="match status" value="1"/>
</dbReference>
<dbReference type="AlphaFoldDB" id="A0A402A8Z4"/>
<dbReference type="RefSeq" id="WP_126583062.1">
    <property type="nucleotide sequence ID" value="NZ_BIFR01000002.1"/>
</dbReference>
<proteinExistence type="predicted"/>
<feature type="domain" description="Glycosyltransferase family 28 N-terminal" evidence="1">
    <location>
        <begin position="3"/>
        <end position="141"/>
    </location>
</feature>
<reference evidence="3" key="1">
    <citation type="submission" date="2018-12" db="EMBL/GenBank/DDBJ databases">
        <title>Tengunoibacter tsumagoiensis gen. nov., sp. nov., Dictyobacter kobayashii sp. nov., D. alpinus sp. nov., and D. joshuensis sp. nov. and description of Dictyobacteraceae fam. nov. within the order Ktedonobacterales isolated from Tengu-no-mugimeshi.</title>
        <authorList>
            <person name="Wang C.M."/>
            <person name="Zheng Y."/>
            <person name="Sakai Y."/>
            <person name="Toyoda A."/>
            <person name="Minakuchi Y."/>
            <person name="Abe K."/>
            <person name="Yokota A."/>
            <person name="Yabe S."/>
        </authorList>
    </citation>
    <scope>NUCLEOTIDE SEQUENCE [LARGE SCALE GENOMIC DNA]</scope>
    <source>
        <strain evidence="3">Uno3</strain>
    </source>
</reference>
<organism evidence="2 3">
    <name type="scientific">Tengunoibacter tsumagoiensis</name>
    <dbReference type="NCBI Taxonomy" id="2014871"/>
    <lineage>
        <taxon>Bacteria</taxon>
        <taxon>Bacillati</taxon>
        <taxon>Chloroflexota</taxon>
        <taxon>Ktedonobacteria</taxon>
        <taxon>Ktedonobacterales</taxon>
        <taxon>Dictyobacteraceae</taxon>
        <taxon>Tengunoibacter</taxon>
    </lineage>
</organism>
<evidence type="ECO:0000259" key="1">
    <source>
        <dbReference type="Pfam" id="PF03033"/>
    </source>
</evidence>
<gene>
    <name evidence="2" type="ORF">KTT_54910</name>
</gene>
<comment type="caution">
    <text evidence="2">The sequence shown here is derived from an EMBL/GenBank/DDBJ whole genome shotgun (WGS) entry which is preliminary data.</text>
</comment>
<dbReference type="GO" id="GO:1901137">
    <property type="term" value="P:carbohydrate derivative biosynthetic process"/>
    <property type="evidence" value="ECO:0007669"/>
    <property type="project" value="UniProtKB-ARBA"/>
</dbReference>
<dbReference type="InterPro" id="IPR004276">
    <property type="entry name" value="GlycoTrans_28_N"/>
</dbReference>
<dbReference type="SUPFAM" id="SSF53756">
    <property type="entry name" value="UDP-Glycosyltransferase/glycogen phosphorylase"/>
    <property type="match status" value="1"/>
</dbReference>
<dbReference type="Proteomes" id="UP000287352">
    <property type="component" value="Unassembled WGS sequence"/>
</dbReference>
<dbReference type="PANTHER" id="PTHR48050">
    <property type="entry name" value="STEROL 3-BETA-GLUCOSYLTRANSFERASE"/>
    <property type="match status" value="1"/>
</dbReference>
<accession>A0A402A8Z4</accession>
<name>A0A402A8Z4_9CHLR</name>
<evidence type="ECO:0000313" key="3">
    <source>
        <dbReference type="Proteomes" id="UP000287352"/>
    </source>
</evidence>
<dbReference type="Pfam" id="PF03033">
    <property type="entry name" value="Glyco_transf_28"/>
    <property type="match status" value="1"/>
</dbReference>
<dbReference type="GO" id="GO:0016758">
    <property type="term" value="F:hexosyltransferase activity"/>
    <property type="evidence" value="ECO:0007669"/>
    <property type="project" value="InterPro"/>
</dbReference>
<protein>
    <recommendedName>
        <fullName evidence="1">Glycosyltransferase family 28 N-terminal domain-containing protein</fullName>
    </recommendedName>
</protein>
<dbReference type="Gene3D" id="3.40.50.2000">
    <property type="entry name" value="Glycogen Phosphorylase B"/>
    <property type="match status" value="1"/>
</dbReference>